<keyword evidence="11" id="KW-1185">Reference proteome</keyword>
<evidence type="ECO:0000256" key="3">
    <source>
        <dbReference type="ARBA" id="ARBA00022490"/>
    </source>
</evidence>
<dbReference type="GO" id="GO:0005851">
    <property type="term" value="C:eukaryotic translation initiation factor 2B complex"/>
    <property type="evidence" value="ECO:0007669"/>
    <property type="project" value="TreeGrafter"/>
</dbReference>
<evidence type="ECO:0000256" key="9">
    <source>
        <dbReference type="RuleBase" id="RU003814"/>
    </source>
</evidence>
<accession>A0A024GV23</accession>
<dbReference type="GO" id="GO:0003743">
    <property type="term" value="F:translation initiation factor activity"/>
    <property type="evidence" value="ECO:0007669"/>
    <property type="project" value="UniProtKB-KW"/>
</dbReference>
<dbReference type="InterPro" id="IPR000649">
    <property type="entry name" value="IF-2B-related"/>
</dbReference>
<keyword evidence="5" id="KW-0648">Protein biosynthesis</keyword>
<dbReference type="Gene3D" id="3.40.50.10470">
    <property type="entry name" value="Translation initiation factor eif-2b, domain 2"/>
    <property type="match status" value="1"/>
</dbReference>
<dbReference type="InParanoid" id="A0A024GV23"/>
<dbReference type="SUPFAM" id="SSF100950">
    <property type="entry name" value="NagB/RpiA/CoA transferase-like"/>
    <property type="match status" value="1"/>
</dbReference>
<dbReference type="EMBL" id="CAIX01001411">
    <property type="protein sequence ID" value="CCI50847.1"/>
    <property type="molecule type" value="Genomic_DNA"/>
</dbReference>
<keyword evidence="4" id="KW-0396">Initiation factor</keyword>
<evidence type="ECO:0000256" key="1">
    <source>
        <dbReference type="ARBA" id="ARBA00004514"/>
    </source>
</evidence>
<evidence type="ECO:0000256" key="8">
    <source>
        <dbReference type="ARBA" id="ARBA00046432"/>
    </source>
</evidence>
<evidence type="ECO:0000256" key="4">
    <source>
        <dbReference type="ARBA" id="ARBA00022540"/>
    </source>
</evidence>
<keyword evidence="3" id="KW-0963">Cytoplasm</keyword>
<dbReference type="InterPro" id="IPR042529">
    <property type="entry name" value="IF_2B-like_C"/>
</dbReference>
<comment type="subunit">
    <text evidence="8">Component of the translation initiation factor 2B (eIF2B) complex which is a heterodecamer of two sets of five different subunits: alpha, beta, gamma, delta and epsilon. Subunits alpha, beta and delta comprise a regulatory subcomplex and subunits epsilon and gamma comprise a catalytic subcomplex. Within the complex, the hexameric regulatory complex resides at the center, with the two heterodimeric catalytic subcomplexes bound on opposite sides.</text>
</comment>
<dbReference type="PANTHER" id="PTHR45860">
    <property type="entry name" value="TRANSLATION INITIATION FACTOR EIF-2B SUBUNIT ALPHA"/>
    <property type="match status" value="1"/>
</dbReference>
<dbReference type="FunCoup" id="A0A024GV23">
    <property type="interactions" value="620"/>
</dbReference>
<dbReference type="AlphaFoldDB" id="A0A024GV23"/>
<protein>
    <recommendedName>
        <fullName evidence="6">Translation initiation factor eIF2B subunit alpha</fullName>
    </recommendedName>
    <alternativeName>
        <fullName evidence="7">eIF2B GDP-GTP exchange factor subunit alpha</fullName>
    </alternativeName>
</protein>
<comment type="subcellular location">
    <subcellularLocation>
        <location evidence="1">Cytoplasm</location>
        <location evidence="1">Cytosol</location>
    </subcellularLocation>
</comment>
<evidence type="ECO:0000313" key="10">
    <source>
        <dbReference type="EMBL" id="CCI50847.1"/>
    </source>
</evidence>
<evidence type="ECO:0000256" key="5">
    <source>
        <dbReference type="ARBA" id="ARBA00022917"/>
    </source>
</evidence>
<dbReference type="OrthoDB" id="10249309at2759"/>
<evidence type="ECO:0000256" key="7">
    <source>
        <dbReference type="ARBA" id="ARBA00044236"/>
    </source>
</evidence>
<comment type="caution">
    <text evidence="10">The sequence shown here is derived from an EMBL/GenBank/DDBJ whole genome shotgun (WGS) entry which is preliminary data.</text>
</comment>
<dbReference type="Gene3D" id="1.20.120.1070">
    <property type="entry name" value="Translation initiation factor eIF-2B, N-terminal domain"/>
    <property type="match status" value="1"/>
</dbReference>
<evidence type="ECO:0000256" key="6">
    <source>
        <dbReference type="ARBA" id="ARBA00044208"/>
    </source>
</evidence>
<comment type="similarity">
    <text evidence="2 9">Belongs to the eIF-2B alpha/beta/delta subunits family.</text>
</comment>
<organism evidence="10 11">
    <name type="scientific">Albugo candida</name>
    <dbReference type="NCBI Taxonomy" id="65357"/>
    <lineage>
        <taxon>Eukaryota</taxon>
        <taxon>Sar</taxon>
        <taxon>Stramenopiles</taxon>
        <taxon>Oomycota</taxon>
        <taxon>Peronosporomycetes</taxon>
        <taxon>Albuginales</taxon>
        <taxon>Albuginaceae</taxon>
        <taxon>Albugo</taxon>
    </lineage>
</organism>
<dbReference type="InterPro" id="IPR051501">
    <property type="entry name" value="eIF2B_alpha/beta/delta"/>
</dbReference>
<dbReference type="STRING" id="65357.A0A024GV23"/>
<evidence type="ECO:0000313" key="11">
    <source>
        <dbReference type="Proteomes" id="UP000053237"/>
    </source>
</evidence>
<evidence type="ECO:0000256" key="2">
    <source>
        <dbReference type="ARBA" id="ARBA00007251"/>
    </source>
</evidence>
<sequence length="316" mass="34762">MSVLQDLSSYLMDSEVAIAVGVIKALTNVIIRSEATTMMQIESELRDAAQELTAFPSAAKEGSNTKFLHNQNSIGITASCQLFLRYVTRCFLEFTDFESCKTQLIERGKLFAETSLASRKKIAQIGHRFICDGMVVLTHGISRVTIAVLCEASKKTHFSVLVTEGRSHNAGAETARRLANFGIPITIIQDSAVGYYMENVDMVIVGAEGVVENGGIINSIGSYGIAVIAQALKKPFYVAAESYKFVRLYPLNQRDVPQTLIKMEAKELEKHGSRSSVHIENQLHDYTPPAFITLLFTDLGVLTPSAVSDELIKLYQ</sequence>
<dbReference type="Pfam" id="PF01008">
    <property type="entry name" value="IF-2B"/>
    <property type="match status" value="1"/>
</dbReference>
<dbReference type="GO" id="GO:0005085">
    <property type="term" value="F:guanyl-nucleotide exchange factor activity"/>
    <property type="evidence" value="ECO:0007669"/>
    <property type="project" value="TreeGrafter"/>
</dbReference>
<proteinExistence type="inferred from homology"/>
<reference evidence="10 11" key="1">
    <citation type="submission" date="2012-05" db="EMBL/GenBank/DDBJ databases">
        <title>Recombination and specialization in a pathogen metapopulation.</title>
        <authorList>
            <person name="Gardiner A."/>
            <person name="Kemen E."/>
            <person name="Schultz-Larsen T."/>
            <person name="MacLean D."/>
            <person name="Van Oosterhout C."/>
            <person name="Jones J.D.G."/>
        </authorList>
    </citation>
    <scope>NUCLEOTIDE SEQUENCE [LARGE SCALE GENOMIC DNA]</scope>
    <source>
        <strain evidence="10 11">Ac Nc2</strain>
    </source>
</reference>
<gene>
    <name evidence="10" type="ORF">BN9_132360</name>
</gene>
<dbReference type="InterPro" id="IPR037171">
    <property type="entry name" value="NagB/RpiA_transferase-like"/>
</dbReference>
<dbReference type="Proteomes" id="UP000053237">
    <property type="component" value="Unassembled WGS sequence"/>
</dbReference>
<name>A0A024GV23_9STRA</name>
<dbReference type="PANTHER" id="PTHR45860:SF1">
    <property type="entry name" value="TRANSLATION INITIATION FACTOR EIF-2B SUBUNIT ALPHA"/>
    <property type="match status" value="1"/>
</dbReference>
<dbReference type="InterPro" id="IPR042528">
    <property type="entry name" value="elF-2B_alpha_N"/>
</dbReference>
<dbReference type="GO" id="GO:0005829">
    <property type="term" value="C:cytosol"/>
    <property type="evidence" value="ECO:0007669"/>
    <property type="project" value="UniProtKB-SubCell"/>
</dbReference>